<keyword evidence="1" id="KW-1133">Transmembrane helix</keyword>
<evidence type="ECO:0000313" key="2">
    <source>
        <dbReference type="EMBL" id="DAF98422.1"/>
    </source>
</evidence>
<organism evidence="2">
    <name type="scientific">Siphoviridae sp. ctwfx1</name>
    <dbReference type="NCBI Taxonomy" id="2825732"/>
    <lineage>
        <taxon>Viruses</taxon>
        <taxon>Duplodnaviria</taxon>
        <taxon>Heunggongvirae</taxon>
        <taxon>Uroviricota</taxon>
        <taxon>Caudoviricetes</taxon>
    </lineage>
</organism>
<keyword evidence="1" id="KW-0812">Transmembrane</keyword>
<keyword evidence="1" id="KW-0472">Membrane</keyword>
<proteinExistence type="predicted"/>
<accession>A0A8S5UVL7</accession>
<sequence>MSMGTLLTGKKGWSFIATVAALIFLFGCIFTFSLTLKSRERYEVIIGDSINFSEFDEKYKAIEIRGKIYTIEERNAERK</sequence>
<evidence type="ECO:0000256" key="1">
    <source>
        <dbReference type="SAM" id="Phobius"/>
    </source>
</evidence>
<reference evidence="2" key="1">
    <citation type="journal article" date="2021" name="Proc. Natl. Acad. Sci. U.S.A.">
        <title>A Catalog of Tens of Thousands of Viruses from Human Metagenomes Reveals Hidden Associations with Chronic Diseases.</title>
        <authorList>
            <person name="Tisza M.J."/>
            <person name="Buck C.B."/>
        </authorList>
    </citation>
    <scope>NUCLEOTIDE SEQUENCE</scope>
    <source>
        <strain evidence="2">Ctwfx1</strain>
    </source>
</reference>
<dbReference type="EMBL" id="BK016147">
    <property type="protein sequence ID" value="DAF98422.1"/>
    <property type="molecule type" value="Genomic_DNA"/>
</dbReference>
<protein>
    <submittedName>
        <fullName evidence="2">Uncharacterized protein</fullName>
    </submittedName>
</protein>
<feature type="transmembrane region" description="Helical" evidence="1">
    <location>
        <begin position="12"/>
        <end position="36"/>
    </location>
</feature>
<name>A0A8S5UVL7_9CAUD</name>